<feature type="transmembrane region" description="Helical" evidence="1">
    <location>
        <begin position="21"/>
        <end position="43"/>
    </location>
</feature>
<dbReference type="InterPro" id="IPR053139">
    <property type="entry name" value="Surface_bspA-like"/>
</dbReference>
<name>A0A9D2IV44_9FIRM</name>
<dbReference type="EMBL" id="DXBS01000054">
    <property type="protein sequence ID" value="HIZ24376.1"/>
    <property type="molecule type" value="Genomic_DNA"/>
</dbReference>
<proteinExistence type="predicted"/>
<dbReference type="AlphaFoldDB" id="A0A9D2IV44"/>
<keyword evidence="1" id="KW-0472">Membrane</keyword>
<evidence type="ECO:0000313" key="3">
    <source>
        <dbReference type="Proteomes" id="UP000824044"/>
    </source>
</evidence>
<accession>A0A9D2IV44</accession>
<dbReference type="Gene3D" id="3.80.10.10">
    <property type="entry name" value="Ribonuclease Inhibitor"/>
    <property type="match status" value="1"/>
</dbReference>
<sequence length="427" mass="45472">MSNNQRSREKSATAGNRLIGGLVALGLVLLLVTTVIVMCVAMSSKFRISHVEQIAVGDSRERVIEVLGEPYARSENTFEYYSENYLRLLQQQAGQEDQDPQGELTTARMPGVAETLGASSKVSVDPSQPEQALGEEVYQYIAVTFDEDGVVSVFLDANRSELTKEEGKEVRGGLILSDALYAHTACEVSYRAEYTDGSYYMGITTVTPSAYGSTTVWWDEPYGGRCSCPVTASVNPEFPSGNGWYLVPDTQVLYIFADGASGYPKDVSTVTFQGGVTSIEDDFFSDWGSLRHITLGSGIKVLQAGMLKGCSSLQAINLGNGVEVVEAGTFADCPALSSITIGTGMTTVTADAFSGCATLRSITIGQNVTTIEAGAFAGCDQLTSVTFRAADGWMANGEALDVSDPAVNAANLLGAYGAYAWTRIVTE</sequence>
<dbReference type="Pfam" id="PF13306">
    <property type="entry name" value="LRR_5"/>
    <property type="match status" value="1"/>
</dbReference>
<gene>
    <name evidence="2" type="ORF">H9812_02730</name>
</gene>
<dbReference type="InterPro" id="IPR032675">
    <property type="entry name" value="LRR_dom_sf"/>
</dbReference>
<dbReference type="SUPFAM" id="SSF52058">
    <property type="entry name" value="L domain-like"/>
    <property type="match status" value="1"/>
</dbReference>
<organism evidence="2 3">
    <name type="scientific">Candidatus Gallimonas intestinigallinarum</name>
    <dbReference type="NCBI Taxonomy" id="2838604"/>
    <lineage>
        <taxon>Bacteria</taxon>
        <taxon>Bacillati</taxon>
        <taxon>Bacillota</taxon>
        <taxon>Clostridia</taxon>
        <taxon>Candidatus Gallimonas</taxon>
    </lineage>
</organism>
<dbReference type="PANTHER" id="PTHR45661">
    <property type="entry name" value="SURFACE ANTIGEN"/>
    <property type="match status" value="1"/>
</dbReference>
<protein>
    <submittedName>
        <fullName evidence="2">Leucine-rich repeat domain-containing protein</fullName>
    </submittedName>
</protein>
<evidence type="ECO:0000313" key="2">
    <source>
        <dbReference type="EMBL" id="HIZ24376.1"/>
    </source>
</evidence>
<reference evidence="2" key="1">
    <citation type="journal article" date="2021" name="PeerJ">
        <title>Extensive microbial diversity within the chicken gut microbiome revealed by metagenomics and culture.</title>
        <authorList>
            <person name="Gilroy R."/>
            <person name="Ravi A."/>
            <person name="Getino M."/>
            <person name="Pursley I."/>
            <person name="Horton D.L."/>
            <person name="Alikhan N.F."/>
            <person name="Baker D."/>
            <person name="Gharbi K."/>
            <person name="Hall N."/>
            <person name="Watson M."/>
            <person name="Adriaenssens E.M."/>
            <person name="Foster-Nyarko E."/>
            <person name="Jarju S."/>
            <person name="Secka A."/>
            <person name="Antonio M."/>
            <person name="Oren A."/>
            <person name="Chaudhuri R.R."/>
            <person name="La Ragione R."/>
            <person name="Hildebrand F."/>
            <person name="Pallen M.J."/>
        </authorList>
    </citation>
    <scope>NUCLEOTIDE SEQUENCE</scope>
    <source>
        <strain evidence="2">CHK33-5263</strain>
    </source>
</reference>
<keyword evidence="1" id="KW-0812">Transmembrane</keyword>
<reference evidence="2" key="2">
    <citation type="submission" date="2021-04" db="EMBL/GenBank/DDBJ databases">
        <authorList>
            <person name="Gilroy R."/>
        </authorList>
    </citation>
    <scope>NUCLEOTIDE SEQUENCE</scope>
    <source>
        <strain evidence="2">CHK33-5263</strain>
    </source>
</reference>
<comment type="caution">
    <text evidence="2">The sequence shown here is derived from an EMBL/GenBank/DDBJ whole genome shotgun (WGS) entry which is preliminary data.</text>
</comment>
<dbReference type="Proteomes" id="UP000824044">
    <property type="component" value="Unassembled WGS sequence"/>
</dbReference>
<dbReference type="PANTHER" id="PTHR45661:SF3">
    <property type="entry name" value="IG-LIKE DOMAIN-CONTAINING PROTEIN"/>
    <property type="match status" value="1"/>
</dbReference>
<dbReference type="InterPro" id="IPR026906">
    <property type="entry name" value="LRR_5"/>
</dbReference>
<keyword evidence="1" id="KW-1133">Transmembrane helix</keyword>
<evidence type="ECO:0000256" key="1">
    <source>
        <dbReference type="SAM" id="Phobius"/>
    </source>
</evidence>